<dbReference type="EMBL" id="DS028095">
    <property type="protein sequence ID" value="KMP05115.1"/>
    <property type="molecule type" value="Genomic_DNA"/>
</dbReference>
<protein>
    <submittedName>
        <fullName evidence="1">Uncharacterized protein</fullName>
    </submittedName>
</protein>
<proteinExistence type="predicted"/>
<dbReference type="Proteomes" id="UP000054565">
    <property type="component" value="Unassembled WGS sequence"/>
</dbReference>
<sequence>MAEKTGLGRRPIGVLSKIVNCFPINTRLPIPAFGGFLYFGSEETLGIVDIMLTVEVSRQKAVGVLHDLKLNSANEGCGSGITWKKHGGQQQTLRRLAVALAPSTPILFKQLSISIPSF</sequence>
<evidence type="ECO:0000313" key="1">
    <source>
        <dbReference type="EMBL" id="KMP05115.1"/>
    </source>
</evidence>
<evidence type="ECO:0000313" key="2">
    <source>
        <dbReference type="Proteomes" id="UP000054565"/>
    </source>
</evidence>
<dbReference type="AlphaFoldDB" id="A0A0J6YBK7"/>
<gene>
    <name evidence="1" type="ORF">CIRG_04796</name>
</gene>
<organism evidence="1 2">
    <name type="scientific">Coccidioides immitis RMSCC 2394</name>
    <dbReference type="NCBI Taxonomy" id="404692"/>
    <lineage>
        <taxon>Eukaryota</taxon>
        <taxon>Fungi</taxon>
        <taxon>Dikarya</taxon>
        <taxon>Ascomycota</taxon>
        <taxon>Pezizomycotina</taxon>
        <taxon>Eurotiomycetes</taxon>
        <taxon>Eurotiomycetidae</taxon>
        <taxon>Onygenales</taxon>
        <taxon>Onygenaceae</taxon>
        <taxon>Coccidioides</taxon>
    </lineage>
</organism>
<accession>A0A0J6YBK7</accession>
<name>A0A0J6YBK7_COCIT</name>
<reference evidence="2" key="1">
    <citation type="journal article" date="2010" name="Genome Res.">
        <title>Population genomic sequencing of Coccidioides fungi reveals recent hybridization and transposon control.</title>
        <authorList>
            <person name="Neafsey D.E."/>
            <person name="Barker B.M."/>
            <person name="Sharpton T.J."/>
            <person name="Stajich J.E."/>
            <person name="Park D.J."/>
            <person name="Whiston E."/>
            <person name="Hung C.-Y."/>
            <person name="McMahan C."/>
            <person name="White J."/>
            <person name="Sykes S."/>
            <person name="Heiman D."/>
            <person name="Young S."/>
            <person name="Zeng Q."/>
            <person name="Abouelleil A."/>
            <person name="Aftuck L."/>
            <person name="Bessette D."/>
            <person name="Brown A."/>
            <person name="FitzGerald M."/>
            <person name="Lui A."/>
            <person name="Macdonald J.P."/>
            <person name="Priest M."/>
            <person name="Orbach M.J."/>
            <person name="Galgiani J.N."/>
            <person name="Kirkland T.N."/>
            <person name="Cole G.T."/>
            <person name="Birren B.W."/>
            <person name="Henn M.R."/>
            <person name="Taylor J.W."/>
            <person name="Rounsley S.D."/>
        </authorList>
    </citation>
    <scope>NUCLEOTIDE SEQUENCE [LARGE SCALE GENOMIC DNA]</scope>
    <source>
        <strain evidence="2">RMSCC 2394</strain>
    </source>
</reference>